<evidence type="ECO:0000259" key="3">
    <source>
        <dbReference type="Pfam" id="PF00501"/>
    </source>
</evidence>
<dbReference type="EC" id="6.2.1.3" evidence="4"/>
<dbReference type="InterPro" id="IPR042099">
    <property type="entry name" value="ANL_N_sf"/>
</dbReference>
<dbReference type="EMBL" id="CADIKF010000007">
    <property type="protein sequence ID" value="CAB3751445.1"/>
    <property type="molecule type" value="Genomic_DNA"/>
</dbReference>
<feature type="domain" description="AMP-dependent synthetase/ligase" evidence="3">
    <location>
        <begin position="25"/>
        <end position="384"/>
    </location>
</feature>
<dbReference type="RefSeq" id="WP_175110010.1">
    <property type="nucleotide sequence ID" value="NZ_CADIKF010000007.1"/>
</dbReference>
<gene>
    <name evidence="4" type="primary">lcfB_2</name>
    <name evidence="4" type="ORF">LMG29739_01273</name>
</gene>
<keyword evidence="2 4" id="KW-0436">Ligase</keyword>
<organism evidence="4 5">
    <name type="scientific">Paraburkholderia solisilvae</name>
    <dbReference type="NCBI Taxonomy" id="624376"/>
    <lineage>
        <taxon>Bacteria</taxon>
        <taxon>Pseudomonadati</taxon>
        <taxon>Pseudomonadota</taxon>
        <taxon>Betaproteobacteria</taxon>
        <taxon>Burkholderiales</taxon>
        <taxon>Burkholderiaceae</taxon>
        <taxon>Paraburkholderia</taxon>
    </lineage>
</organism>
<reference evidence="4 5" key="1">
    <citation type="submission" date="2020-04" db="EMBL/GenBank/DDBJ databases">
        <authorList>
            <person name="De Canck E."/>
        </authorList>
    </citation>
    <scope>NUCLEOTIDE SEQUENCE [LARGE SCALE GENOMIC DNA]</scope>
    <source>
        <strain evidence="4 5">LMG 29739</strain>
    </source>
</reference>
<dbReference type="GO" id="GO:0004467">
    <property type="term" value="F:long-chain fatty acid-CoA ligase activity"/>
    <property type="evidence" value="ECO:0007669"/>
    <property type="project" value="UniProtKB-EC"/>
</dbReference>
<evidence type="ECO:0000313" key="4">
    <source>
        <dbReference type="EMBL" id="CAB3751445.1"/>
    </source>
</evidence>
<dbReference type="GO" id="GO:0031956">
    <property type="term" value="F:medium-chain fatty acid-CoA ligase activity"/>
    <property type="evidence" value="ECO:0007669"/>
    <property type="project" value="TreeGrafter"/>
</dbReference>
<name>A0A6J5DEN7_9BURK</name>
<dbReference type="PANTHER" id="PTHR43201">
    <property type="entry name" value="ACYL-COA SYNTHETASE"/>
    <property type="match status" value="1"/>
</dbReference>
<dbReference type="InterPro" id="IPR000873">
    <property type="entry name" value="AMP-dep_synth/lig_dom"/>
</dbReference>
<keyword evidence="5" id="KW-1185">Reference proteome</keyword>
<comment type="similarity">
    <text evidence="1">Belongs to the ATP-dependent AMP-binding enzyme family.</text>
</comment>
<evidence type="ECO:0000256" key="1">
    <source>
        <dbReference type="ARBA" id="ARBA00006432"/>
    </source>
</evidence>
<proteinExistence type="inferred from homology"/>
<dbReference type="PANTHER" id="PTHR43201:SF5">
    <property type="entry name" value="MEDIUM-CHAIN ACYL-COA LIGASE ACSF2, MITOCHONDRIAL"/>
    <property type="match status" value="1"/>
</dbReference>
<dbReference type="Pfam" id="PF00501">
    <property type="entry name" value="AMP-binding"/>
    <property type="match status" value="1"/>
</dbReference>
<evidence type="ECO:0000313" key="5">
    <source>
        <dbReference type="Proteomes" id="UP000494329"/>
    </source>
</evidence>
<protein>
    <submittedName>
        <fullName evidence="4">Long-chain-fatty-acid--CoA ligase</fullName>
        <ecNumber evidence="4">6.2.1.3</ecNumber>
    </submittedName>
</protein>
<dbReference type="AlphaFoldDB" id="A0A6J5DEN7"/>
<accession>A0A6J5DEN7</accession>
<dbReference type="Proteomes" id="UP000494329">
    <property type="component" value="Unassembled WGS sequence"/>
</dbReference>
<evidence type="ECO:0000256" key="2">
    <source>
        <dbReference type="ARBA" id="ARBA00022598"/>
    </source>
</evidence>
<sequence>MNANSPSISQPTTTALPDLVASLLTQADAHPNAPVVIEGDITITYRRYADQVRKLSTSLFDIGVRPGDRVILHLGNCNESAIACYAVMMLGAIAVPLNVHYKPHELIGLIRRLQPAAYFGHLAQRKSIDEIAAHLLPSERRFYVVDKLASQRSDCLAHANDTWQAFIASAREVRQFPRQDPDATALLLCTSGSNGEPKLVAHAQRSLLHAVRYMQDSGFGPSTRLLLPTPLFNMPGIVQLCASVSTGACMVLPSCTDFDGAAFLDAIEQHRCTDITVTSFGAAEMIRTQLIRRRITDSLRTCVVTDDACSVELHQRFEQTFGIPPLCRFGMTEAPSFVVPGHTNRTVRARPGTARLVDGNGDDVTIAMPGELCLNVDTLFQGYWISPGVIDAARDANGWFHTGALARQDEHGDLTYLS</sequence>
<dbReference type="Gene3D" id="3.40.50.12780">
    <property type="entry name" value="N-terminal domain of ligase-like"/>
    <property type="match status" value="1"/>
</dbReference>
<dbReference type="SUPFAM" id="SSF56801">
    <property type="entry name" value="Acetyl-CoA synthetase-like"/>
    <property type="match status" value="1"/>
</dbReference>